<dbReference type="PANTHER" id="PTHR42978">
    <property type="entry name" value="QUORUM-QUENCHING LACTONASE YTNP-RELATED-RELATED"/>
    <property type="match status" value="1"/>
</dbReference>
<name>A0A644Y7Q3_9ZZZZ</name>
<evidence type="ECO:0000256" key="3">
    <source>
        <dbReference type="ARBA" id="ARBA00022723"/>
    </source>
</evidence>
<dbReference type="InterPro" id="IPR036866">
    <property type="entry name" value="RibonucZ/Hydroxyglut_hydro"/>
</dbReference>
<dbReference type="AlphaFoldDB" id="A0A644Y7Q3"/>
<keyword evidence="5" id="KW-0862">Zinc</keyword>
<dbReference type="GO" id="GO:0102007">
    <property type="term" value="F:acyl-L-homoserine-lactone lactonohydrolase activity"/>
    <property type="evidence" value="ECO:0007669"/>
    <property type="project" value="UniProtKB-EC"/>
</dbReference>
<gene>
    <name evidence="7" type="primary">ahlD_1</name>
    <name evidence="7" type="ORF">SDC9_70455</name>
</gene>
<keyword evidence="4 7" id="KW-0378">Hydrolase</keyword>
<evidence type="ECO:0000256" key="5">
    <source>
        <dbReference type="ARBA" id="ARBA00022833"/>
    </source>
</evidence>
<feature type="domain" description="Metallo-beta-lactamase" evidence="6">
    <location>
        <begin position="33"/>
        <end position="223"/>
    </location>
</feature>
<sequence length="234" mass="25751">MNLVINPIQIAKLRLDKGLMTYFMNYGEMIWIAVNAWLIKHPDGDVLVDAGAYQEDMKKYWHEATETIQTVEAGLAAVSEKPEDIKHLIITHLHFDHALNARLFKNATVYVQKKEFEFMLNPHPMMAALYNPDFIAGMKVVQIDGEAEIVPGIRVFPVPGHTPGAQAVEIDTAAGKAVISGFCSIGDVFAADGITPGIHVDALAAFDGVLKVKSRADIIIPQHDPEMAARKQIP</sequence>
<dbReference type="SMART" id="SM00849">
    <property type="entry name" value="Lactamase_B"/>
    <property type="match status" value="1"/>
</dbReference>
<comment type="cofactor">
    <cofactor evidence="1">
        <name>Zn(2+)</name>
        <dbReference type="ChEBI" id="CHEBI:29105"/>
    </cofactor>
</comment>
<accession>A0A644Y7Q3</accession>
<evidence type="ECO:0000256" key="1">
    <source>
        <dbReference type="ARBA" id="ARBA00001947"/>
    </source>
</evidence>
<comment type="caution">
    <text evidence="7">The sequence shown here is derived from an EMBL/GenBank/DDBJ whole genome shotgun (WGS) entry which is preliminary data.</text>
</comment>
<evidence type="ECO:0000313" key="7">
    <source>
        <dbReference type="EMBL" id="MPM23978.1"/>
    </source>
</evidence>
<dbReference type="SUPFAM" id="SSF56281">
    <property type="entry name" value="Metallo-hydrolase/oxidoreductase"/>
    <property type="match status" value="1"/>
</dbReference>
<protein>
    <submittedName>
        <fullName evidence="7">N-acyl homoserine lactonase</fullName>
        <ecNumber evidence="7">3.1.1.81</ecNumber>
    </submittedName>
</protein>
<evidence type="ECO:0000256" key="2">
    <source>
        <dbReference type="ARBA" id="ARBA00007749"/>
    </source>
</evidence>
<evidence type="ECO:0000256" key="4">
    <source>
        <dbReference type="ARBA" id="ARBA00022801"/>
    </source>
</evidence>
<reference evidence="7" key="1">
    <citation type="submission" date="2019-08" db="EMBL/GenBank/DDBJ databases">
        <authorList>
            <person name="Kucharzyk K."/>
            <person name="Murdoch R.W."/>
            <person name="Higgins S."/>
            <person name="Loffler F."/>
        </authorList>
    </citation>
    <scope>NUCLEOTIDE SEQUENCE</scope>
</reference>
<dbReference type="EC" id="3.1.1.81" evidence="7"/>
<proteinExistence type="inferred from homology"/>
<dbReference type="GO" id="GO:0046872">
    <property type="term" value="F:metal ion binding"/>
    <property type="evidence" value="ECO:0007669"/>
    <property type="project" value="UniProtKB-KW"/>
</dbReference>
<dbReference type="InterPro" id="IPR001279">
    <property type="entry name" value="Metallo-B-lactamas"/>
</dbReference>
<dbReference type="Pfam" id="PF00753">
    <property type="entry name" value="Lactamase_B"/>
    <property type="match status" value="1"/>
</dbReference>
<evidence type="ECO:0000259" key="6">
    <source>
        <dbReference type="SMART" id="SM00849"/>
    </source>
</evidence>
<keyword evidence="3" id="KW-0479">Metal-binding</keyword>
<dbReference type="InterPro" id="IPR051013">
    <property type="entry name" value="MBL_superfamily_lactonases"/>
</dbReference>
<dbReference type="Gene3D" id="3.60.15.10">
    <property type="entry name" value="Ribonuclease Z/Hydroxyacylglutathione hydrolase-like"/>
    <property type="match status" value="1"/>
</dbReference>
<comment type="similarity">
    <text evidence="2">Belongs to the metallo-beta-lactamase superfamily.</text>
</comment>
<dbReference type="PANTHER" id="PTHR42978:SF7">
    <property type="entry name" value="METALLO-HYDROLASE RV2300C-RELATED"/>
    <property type="match status" value="1"/>
</dbReference>
<dbReference type="CDD" id="cd07729">
    <property type="entry name" value="AHL_lactonase_MBL-fold"/>
    <property type="match status" value="1"/>
</dbReference>
<organism evidence="7">
    <name type="scientific">bioreactor metagenome</name>
    <dbReference type="NCBI Taxonomy" id="1076179"/>
    <lineage>
        <taxon>unclassified sequences</taxon>
        <taxon>metagenomes</taxon>
        <taxon>ecological metagenomes</taxon>
    </lineage>
</organism>
<dbReference type="EMBL" id="VSSQ01004156">
    <property type="protein sequence ID" value="MPM23978.1"/>
    <property type="molecule type" value="Genomic_DNA"/>
</dbReference>